<comment type="caution">
    <text evidence="8">The sequence shown here is derived from an EMBL/GenBank/DDBJ whole genome shotgun (WGS) entry which is preliminary data.</text>
</comment>
<reference evidence="8 9" key="1">
    <citation type="journal article" date="2012" name="Front. Microbiol.">
        <title>Redundancy and modularity in membrane-associated dissimilatory nitrate reduction in Bacillus.</title>
        <authorList>
            <person name="Heylen K."/>
            <person name="Keltjens J."/>
        </authorList>
    </citation>
    <scope>NUCLEOTIDE SEQUENCE [LARGE SCALE GENOMIC DNA]</scope>
    <source>
        <strain evidence="9">LMG 21833T</strain>
    </source>
</reference>
<dbReference type="Proteomes" id="UP000006316">
    <property type="component" value="Unassembled WGS sequence"/>
</dbReference>
<evidence type="ECO:0000256" key="3">
    <source>
        <dbReference type="ARBA" id="ARBA00022723"/>
    </source>
</evidence>
<dbReference type="PANTHER" id="PTHR12318:SF0">
    <property type="entry name" value="ACYL-COENZYME A DIPHOSPHATASE NUDT19"/>
    <property type="match status" value="1"/>
</dbReference>
<evidence type="ECO:0000256" key="4">
    <source>
        <dbReference type="ARBA" id="ARBA00022801"/>
    </source>
</evidence>
<dbReference type="CDD" id="cd18870">
    <property type="entry name" value="NUDIX_AcylCoAdiphos_Nudt19"/>
    <property type="match status" value="1"/>
</dbReference>
<dbReference type="eggNOG" id="COG0494">
    <property type="taxonomic scope" value="Bacteria"/>
</dbReference>
<dbReference type="GO" id="GO:0016818">
    <property type="term" value="F:hydrolase activity, acting on acid anhydrides, in phosphorus-containing anhydrides"/>
    <property type="evidence" value="ECO:0007669"/>
    <property type="project" value="InterPro"/>
</dbReference>
<evidence type="ECO:0000256" key="2">
    <source>
        <dbReference type="ARBA" id="ARBA00001946"/>
    </source>
</evidence>
<dbReference type="PROSITE" id="PS51462">
    <property type="entry name" value="NUDIX"/>
    <property type="match status" value="1"/>
</dbReference>
<evidence type="ECO:0000256" key="6">
    <source>
        <dbReference type="ARBA" id="ARBA00023211"/>
    </source>
</evidence>
<dbReference type="InterPro" id="IPR039121">
    <property type="entry name" value="NUDT19"/>
</dbReference>
<dbReference type="STRING" id="1117379.BABA_13782"/>
<accession>K6DFV4</accession>
<comment type="cofactor">
    <cofactor evidence="1">
        <name>Mn(2+)</name>
        <dbReference type="ChEBI" id="CHEBI:29035"/>
    </cofactor>
</comment>
<protein>
    <recommendedName>
        <fullName evidence="7">Nudix hydrolase domain-containing protein</fullName>
    </recommendedName>
</protein>
<keyword evidence="5" id="KW-0460">Magnesium</keyword>
<dbReference type="EMBL" id="AJLS01000097">
    <property type="protein sequence ID" value="EKN66963.1"/>
    <property type="molecule type" value="Genomic_DNA"/>
</dbReference>
<proteinExistence type="predicted"/>
<dbReference type="Gene3D" id="3.90.79.10">
    <property type="entry name" value="Nucleoside Triphosphate Pyrophosphohydrolase"/>
    <property type="match status" value="1"/>
</dbReference>
<evidence type="ECO:0000259" key="7">
    <source>
        <dbReference type="PROSITE" id="PS51462"/>
    </source>
</evidence>
<sequence length="226" mass="25662">MTTPVKPKHSATVILINRIQDEIKVYMTKRPESMKSYPGQYVFPGGKLIDNDSVLEKENILFGPSKPKVDIAYYVAAARELFEETGILLCRDHTGQPLQPDSTWSDALKAILGAELSFNEFIKQKGYLLHIGGLHYFGHRITSLPKPYRFNTRFFLADLPPQQEPQPTTSEIESGLWIKPEKAIALHEEGQMNMVMPTIQSLTALLSYNGEELPMLPVVKYTKNYY</sequence>
<keyword evidence="3" id="KW-0479">Metal-binding</keyword>
<keyword evidence="4" id="KW-0378">Hydrolase</keyword>
<keyword evidence="6" id="KW-0464">Manganese</keyword>
<comment type="cofactor">
    <cofactor evidence="2">
        <name>Mg(2+)</name>
        <dbReference type="ChEBI" id="CHEBI:18420"/>
    </cofactor>
</comment>
<dbReference type="RefSeq" id="WP_007085755.1">
    <property type="nucleotide sequence ID" value="NZ_AJLS01000097.1"/>
</dbReference>
<evidence type="ECO:0000256" key="5">
    <source>
        <dbReference type="ARBA" id="ARBA00022842"/>
    </source>
</evidence>
<evidence type="ECO:0000313" key="8">
    <source>
        <dbReference type="EMBL" id="EKN66963.1"/>
    </source>
</evidence>
<keyword evidence="9" id="KW-1185">Reference proteome</keyword>
<organism evidence="8 9">
    <name type="scientific">Neobacillus bataviensis LMG 21833</name>
    <dbReference type="NCBI Taxonomy" id="1117379"/>
    <lineage>
        <taxon>Bacteria</taxon>
        <taxon>Bacillati</taxon>
        <taxon>Bacillota</taxon>
        <taxon>Bacilli</taxon>
        <taxon>Bacillales</taxon>
        <taxon>Bacillaceae</taxon>
        <taxon>Neobacillus</taxon>
    </lineage>
</organism>
<dbReference type="GO" id="GO:0046872">
    <property type="term" value="F:metal ion binding"/>
    <property type="evidence" value="ECO:0007669"/>
    <property type="project" value="UniProtKB-KW"/>
</dbReference>
<name>K6DFV4_9BACI</name>
<dbReference type="AlphaFoldDB" id="K6DFV4"/>
<dbReference type="PANTHER" id="PTHR12318">
    <property type="entry name" value="TESTOSTERONE-REGULATED PROTEIN RP2"/>
    <property type="match status" value="1"/>
</dbReference>
<dbReference type="InterPro" id="IPR000086">
    <property type="entry name" value="NUDIX_hydrolase_dom"/>
</dbReference>
<feature type="domain" description="Nudix hydrolase" evidence="7">
    <location>
        <begin position="6"/>
        <end position="200"/>
    </location>
</feature>
<dbReference type="InterPro" id="IPR015797">
    <property type="entry name" value="NUDIX_hydrolase-like_dom_sf"/>
</dbReference>
<dbReference type="SUPFAM" id="SSF55811">
    <property type="entry name" value="Nudix"/>
    <property type="match status" value="1"/>
</dbReference>
<gene>
    <name evidence="8" type="ORF">BABA_13782</name>
</gene>
<evidence type="ECO:0000256" key="1">
    <source>
        <dbReference type="ARBA" id="ARBA00001936"/>
    </source>
</evidence>
<evidence type="ECO:0000313" key="9">
    <source>
        <dbReference type="Proteomes" id="UP000006316"/>
    </source>
</evidence>
<dbReference type="OrthoDB" id="9788263at2"/>
<dbReference type="PATRIC" id="fig|1117379.3.peg.2844"/>